<evidence type="ECO:0000256" key="3">
    <source>
        <dbReference type="ARBA" id="ARBA00014028"/>
    </source>
</evidence>
<evidence type="ECO:0000256" key="4">
    <source>
        <dbReference type="ARBA" id="ARBA00022475"/>
    </source>
</evidence>
<proteinExistence type="inferred from homology"/>
<evidence type="ECO:0000256" key="1">
    <source>
        <dbReference type="ARBA" id="ARBA00003989"/>
    </source>
</evidence>
<dbReference type="PANTHER" id="PTHR41164:SF1">
    <property type="entry name" value="CURLI PRODUCTION ASSEMBLY_TRANSPORT COMPONENT CSGG"/>
    <property type="match status" value="1"/>
</dbReference>
<evidence type="ECO:0000256" key="7">
    <source>
        <dbReference type="ARBA" id="ARBA00023139"/>
    </source>
</evidence>
<feature type="chain" id="PRO_5043144376" description="Curli production assembly/transport component CsgG" evidence="9">
    <location>
        <begin position="19"/>
        <end position="268"/>
    </location>
</feature>
<dbReference type="Pfam" id="PF03783">
    <property type="entry name" value="CsgG"/>
    <property type="match status" value="1"/>
</dbReference>
<evidence type="ECO:0000313" key="11">
    <source>
        <dbReference type="Proteomes" id="UP001187859"/>
    </source>
</evidence>
<dbReference type="OrthoDB" id="1110708at2"/>
<dbReference type="PANTHER" id="PTHR41164">
    <property type="entry name" value="CURLI PRODUCTION ASSEMBLY/TRANSPORT COMPONENT CSGG"/>
    <property type="match status" value="1"/>
</dbReference>
<evidence type="ECO:0000256" key="2">
    <source>
        <dbReference type="ARBA" id="ARBA00008899"/>
    </source>
</evidence>
<evidence type="ECO:0000313" key="10">
    <source>
        <dbReference type="EMBL" id="MDV5389024.1"/>
    </source>
</evidence>
<dbReference type="AlphaFoldDB" id="A0A1E3USM0"/>
<gene>
    <name evidence="10" type="ORF">QM089_01760</name>
</gene>
<protein>
    <recommendedName>
        <fullName evidence="3">Curli production assembly/transport component CsgG</fullName>
    </recommendedName>
</protein>
<comment type="caution">
    <text evidence="10">The sequence shown here is derived from an EMBL/GenBank/DDBJ whole genome shotgun (WGS) entry which is preliminary data.</text>
</comment>
<accession>A0A1E3USM0</accession>
<comment type="function">
    <text evidence="1">May be involved in the biogenesis of curli organelles.</text>
</comment>
<evidence type="ECO:0000256" key="6">
    <source>
        <dbReference type="ARBA" id="ARBA00023136"/>
    </source>
</evidence>
<dbReference type="EMBL" id="JASGOQ010000001">
    <property type="protein sequence ID" value="MDV5389024.1"/>
    <property type="molecule type" value="Genomic_DNA"/>
</dbReference>
<comment type="similarity">
    <text evidence="2">Belongs to the CsgG family.</text>
</comment>
<evidence type="ECO:0000256" key="9">
    <source>
        <dbReference type="SAM" id="SignalP"/>
    </source>
</evidence>
<name>A0A1E3USM0_9GAMM</name>
<dbReference type="PROSITE" id="PS51257">
    <property type="entry name" value="PROKAR_LIPOPROTEIN"/>
    <property type="match status" value="1"/>
</dbReference>
<keyword evidence="7" id="KW-0564">Palmitate</keyword>
<sequence>MARSIFIASMLLSMSACSLIPKPDLNITPAQVNPMSEVMKELQSQPGPKFPIPVAVYSFRDQTGQYKPQANVSSFSTAVTQGATSMLMQTLIDSKWFTPVEREGLQNLLTERKISNKQNGSKGDDIPVLSTARLLLEGGIISYETNTSTGGTGVEYYGIGASEMYREDLVTIYLRAVDVHTGKVMMSVSTSKRVLSQEMRAGLFRYTSLNRLAEAEVGFTTNEPVQFCVLQAIELAVAELIEKGIKQGYWSASQLSQPIEKQPELSQS</sequence>
<keyword evidence="6" id="KW-0472">Membrane</keyword>
<dbReference type="Gene3D" id="3.40.50.10610">
    <property type="entry name" value="ABC-type transport auxiliary lipoprotein component"/>
    <property type="match status" value="2"/>
</dbReference>
<keyword evidence="8" id="KW-0449">Lipoprotein</keyword>
<organism evidence="10 11">
    <name type="scientific">Shewanella xiamenensis</name>
    <dbReference type="NCBI Taxonomy" id="332186"/>
    <lineage>
        <taxon>Bacteria</taxon>
        <taxon>Pseudomonadati</taxon>
        <taxon>Pseudomonadota</taxon>
        <taxon>Gammaproteobacteria</taxon>
        <taxon>Alteromonadales</taxon>
        <taxon>Shewanellaceae</taxon>
        <taxon>Shewanella</taxon>
    </lineage>
</organism>
<dbReference type="Proteomes" id="UP001187859">
    <property type="component" value="Unassembled WGS sequence"/>
</dbReference>
<reference evidence="10" key="1">
    <citation type="submission" date="2023-05" db="EMBL/GenBank/DDBJ databases">
        <title>Colonisation of extended spectrum b-lactamase- and carbapenemase-producing bacteria on hospital surfaces from low- and middle-income countries.</title>
        <authorList>
            <person name="Nieto-Rosado M."/>
            <person name="Sands K."/>
            <person name="Iregbu K."/>
            <person name="Zahra R."/>
            <person name="Mazarati J.B."/>
            <person name="Mehtar S."/>
            <person name="Barnards-Group B."/>
            <person name="Walsh T.R."/>
        </authorList>
    </citation>
    <scope>NUCLEOTIDE SEQUENCE</scope>
    <source>
        <strain evidence="10">PP-E493</strain>
    </source>
</reference>
<keyword evidence="4" id="KW-1003">Cell membrane</keyword>
<evidence type="ECO:0000256" key="8">
    <source>
        <dbReference type="ARBA" id="ARBA00023288"/>
    </source>
</evidence>
<evidence type="ECO:0000256" key="5">
    <source>
        <dbReference type="ARBA" id="ARBA00022729"/>
    </source>
</evidence>
<keyword evidence="5 9" id="KW-0732">Signal</keyword>
<feature type="signal peptide" evidence="9">
    <location>
        <begin position="1"/>
        <end position="18"/>
    </location>
</feature>
<dbReference type="GO" id="GO:0030288">
    <property type="term" value="C:outer membrane-bounded periplasmic space"/>
    <property type="evidence" value="ECO:0007669"/>
    <property type="project" value="InterPro"/>
</dbReference>
<dbReference type="InterPro" id="IPR005534">
    <property type="entry name" value="Curli_assmbl/transp-comp_CsgG"/>
</dbReference>
<dbReference type="RefSeq" id="WP_069453387.1">
    <property type="nucleotide sequence ID" value="NZ_AP026732.1"/>
</dbReference>